<proteinExistence type="predicted"/>
<feature type="region of interest" description="Disordered" evidence="1">
    <location>
        <begin position="159"/>
        <end position="201"/>
    </location>
</feature>
<evidence type="ECO:0000256" key="1">
    <source>
        <dbReference type="SAM" id="MobiDB-lite"/>
    </source>
</evidence>
<dbReference type="InParanoid" id="A0A507AV85"/>
<dbReference type="AlphaFoldDB" id="A0A507AV85"/>
<evidence type="ECO:0000313" key="2">
    <source>
        <dbReference type="EMBL" id="TPX10626.1"/>
    </source>
</evidence>
<dbReference type="GeneID" id="41975807"/>
<evidence type="ECO:0000313" key="3">
    <source>
        <dbReference type="Proteomes" id="UP000319257"/>
    </source>
</evidence>
<sequence>MPGLIFFGFRLATEFLFKKLEITNHHMDREGIDAAILDEMKVIFKDELLLAFTTQETQDYSRSLEHVKWAVAVRLWNKLVPGAPSAAPCIYQGQEPLEKMSASYAGLGLDCSMIFQIVQQDTLAQALDLIEPVHSGVQLHQLPARQATQPLDPVSPITIRESTPQISPPVTPERRQPLSARPVAAAVPRTPTAVRQLASPPSTIPRRARRRDELRHRGRHHARHRVIKAVHRLEPKSSLRLPFSCKLDLTGLKVDRCLPEAGCKSCHTSLSKFSRQSRIQEVYSARRYDDEESEDESSTSLLKECPWIQYFGGQIPSYQGHSVGEIPWPLNAAGPRLYCKEALWQEVIKTLGFDFMVKQDPSHPHTAPTSILLVETKEAGYTRADKWCAMAFIQRLAAEIIERPGAVAHWDVAEDVLYDRLFMSWETIKEEVVGTIQAYNGDRAEGSMVESDSD</sequence>
<name>A0A507AV85_9PEZI</name>
<dbReference type="EMBL" id="SKBQ01000055">
    <property type="protein sequence ID" value="TPX10626.1"/>
    <property type="molecule type" value="Genomic_DNA"/>
</dbReference>
<keyword evidence="3" id="KW-1185">Reference proteome</keyword>
<protein>
    <submittedName>
        <fullName evidence="2">Uncharacterized protein</fullName>
    </submittedName>
</protein>
<reference evidence="2 3" key="1">
    <citation type="submission" date="2019-06" db="EMBL/GenBank/DDBJ databases">
        <title>Draft genome sequence of the filamentous fungus Phialemoniopsis curvata isolated from diesel fuel.</title>
        <authorList>
            <person name="Varaljay V.A."/>
            <person name="Lyon W.J."/>
            <person name="Crouch A.L."/>
            <person name="Drake C.E."/>
            <person name="Hollomon J.M."/>
            <person name="Nadeau L.J."/>
            <person name="Nunn H.S."/>
            <person name="Stevenson B.S."/>
            <person name="Bojanowski C.L."/>
            <person name="Crookes-Goodson W.J."/>
        </authorList>
    </citation>
    <scope>NUCLEOTIDE SEQUENCE [LARGE SCALE GENOMIC DNA]</scope>
    <source>
        <strain evidence="2 3">D216</strain>
    </source>
</reference>
<organism evidence="2 3">
    <name type="scientific">Thyridium curvatum</name>
    <dbReference type="NCBI Taxonomy" id="1093900"/>
    <lineage>
        <taxon>Eukaryota</taxon>
        <taxon>Fungi</taxon>
        <taxon>Dikarya</taxon>
        <taxon>Ascomycota</taxon>
        <taxon>Pezizomycotina</taxon>
        <taxon>Sordariomycetes</taxon>
        <taxon>Sordariomycetidae</taxon>
        <taxon>Thyridiales</taxon>
        <taxon>Thyridiaceae</taxon>
        <taxon>Thyridium</taxon>
    </lineage>
</organism>
<dbReference type="Proteomes" id="UP000319257">
    <property type="component" value="Unassembled WGS sequence"/>
</dbReference>
<dbReference type="RefSeq" id="XP_030992337.1">
    <property type="nucleotide sequence ID" value="XM_031143206.1"/>
</dbReference>
<feature type="compositionally biased region" description="Low complexity" evidence="1">
    <location>
        <begin position="180"/>
        <end position="195"/>
    </location>
</feature>
<accession>A0A507AV85</accession>
<comment type="caution">
    <text evidence="2">The sequence shown here is derived from an EMBL/GenBank/DDBJ whole genome shotgun (WGS) entry which is preliminary data.</text>
</comment>
<gene>
    <name evidence="2" type="ORF">E0L32_008360</name>
</gene>